<proteinExistence type="predicted"/>
<dbReference type="InterPro" id="IPR000866">
    <property type="entry name" value="AhpC/TSA"/>
</dbReference>
<comment type="caution">
    <text evidence="3">The sequence shown here is derived from an EMBL/GenBank/DDBJ whole genome shotgun (WGS) entry which is preliminary data.</text>
</comment>
<keyword evidence="4" id="KW-1185">Reference proteome</keyword>
<dbReference type="InterPro" id="IPR036249">
    <property type="entry name" value="Thioredoxin-like_sf"/>
</dbReference>
<feature type="region of interest" description="Disordered" evidence="1">
    <location>
        <begin position="161"/>
        <end position="185"/>
    </location>
</feature>
<dbReference type="PANTHER" id="PTHR42852:SF13">
    <property type="entry name" value="PROTEIN DIPZ"/>
    <property type="match status" value="1"/>
</dbReference>
<dbReference type="InterPro" id="IPR013766">
    <property type="entry name" value="Thioredoxin_domain"/>
</dbReference>
<dbReference type="PROSITE" id="PS51352">
    <property type="entry name" value="THIOREDOXIN_2"/>
    <property type="match status" value="1"/>
</dbReference>
<dbReference type="Proteomes" id="UP000238220">
    <property type="component" value="Unassembled WGS sequence"/>
</dbReference>
<dbReference type="SUPFAM" id="SSF52833">
    <property type="entry name" value="Thioredoxin-like"/>
    <property type="match status" value="1"/>
</dbReference>
<evidence type="ECO:0000256" key="1">
    <source>
        <dbReference type="SAM" id="MobiDB-lite"/>
    </source>
</evidence>
<dbReference type="Gene3D" id="3.40.30.10">
    <property type="entry name" value="Glutaredoxin"/>
    <property type="match status" value="1"/>
</dbReference>
<gene>
    <name evidence="3" type="ORF">C3942_05095</name>
</gene>
<organism evidence="3 4">
    <name type="scientific">Solimonas fluminis</name>
    <dbReference type="NCBI Taxonomy" id="2086571"/>
    <lineage>
        <taxon>Bacteria</taxon>
        <taxon>Pseudomonadati</taxon>
        <taxon>Pseudomonadota</taxon>
        <taxon>Gammaproteobacteria</taxon>
        <taxon>Nevskiales</taxon>
        <taxon>Nevskiaceae</taxon>
        <taxon>Solimonas</taxon>
    </lineage>
</organism>
<dbReference type="Pfam" id="PF00578">
    <property type="entry name" value="AhpC-TSA"/>
    <property type="match status" value="1"/>
</dbReference>
<dbReference type="InterPro" id="IPR050553">
    <property type="entry name" value="Thioredoxin_ResA/DsbE_sf"/>
</dbReference>
<name>A0A2S5TJ91_9GAMM</name>
<sequence length="185" mass="19957">MSQHNFPQAAPEWQVDAWFNTPVPLSLAALRGKVVVVEAFQMLCPGCVAHGLPQAQRVHQAFPRDQVAVVGLHAVFEHHAAMTPVSLQAFLHEYRIDFPVGVDRADQDSPIPQTMQAYRMRGTPTLILIDAQGRLRQQYFGQVDDLVLGAEIATLVAEAAAPRRPSGSLPGPAGCDSGRCEAGAA</sequence>
<evidence type="ECO:0000259" key="2">
    <source>
        <dbReference type="PROSITE" id="PS51352"/>
    </source>
</evidence>
<dbReference type="OrthoDB" id="9811352at2"/>
<evidence type="ECO:0000313" key="4">
    <source>
        <dbReference type="Proteomes" id="UP000238220"/>
    </source>
</evidence>
<protein>
    <submittedName>
        <fullName evidence="3">Alkyl hydroperoxide reductase</fullName>
    </submittedName>
</protein>
<dbReference type="AlphaFoldDB" id="A0A2S5TJ91"/>
<dbReference type="GO" id="GO:0016491">
    <property type="term" value="F:oxidoreductase activity"/>
    <property type="evidence" value="ECO:0007669"/>
    <property type="project" value="InterPro"/>
</dbReference>
<evidence type="ECO:0000313" key="3">
    <source>
        <dbReference type="EMBL" id="PPE75053.1"/>
    </source>
</evidence>
<dbReference type="GO" id="GO:0016209">
    <property type="term" value="F:antioxidant activity"/>
    <property type="evidence" value="ECO:0007669"/>
    <property type="project" value="InterPro"/>
</dbReference>
<reference evidence="3 4" key="1">
    <citation type="submission" date="2018-02" db="EMBL/GenBank/DDBJ databases">
        <title>Genome sequencing of Solimonas sp. HR-BB.</title>
        <authorList>
            <person name="Lee Y."/>
            <person name="Jeon C.O."/>
        </authorList>
    </citation>
    <scope>NUCLEOTIDE SEQUENCE [LARGE SCALE GENOMIC DNA]</scope>
    <source>
        <strain evidence="3 4">HR-BB</strain>
    </source>
</reference>
<dbReference type="PANTHER" id="PTHR42852">
    <property type="entry name" value="THIOL:DISULFIDE INTERCHANGE PROTEIN DSBE"/>
    <property type="match status" value="1"/>
</dbReference>
<accession>A0A2S5TJ91</accession>
<dbReference type="EMBL" id="PSNW01000002">
    <property type="protein sequence ID" value="PPE75053.1"/>
    <property type="molecule type" value="Genomic_DNA"/>
</dbReference>
<dbReference type="RefSeq" id="WP_104229279.1">
    <property type="nucleotide sequence ID" value="NZ_PSNW01000002.1"/>
</dbReference>
<feature type="domain" description="Thioredoxin" evidence="2">
    <location>
        <begin position="4"/>
        <end position="157"/>
    </location>
</feature>